<gene>
    <name evidence="15" type="ORF">PODLI_1B037967</name>
</gene>
<evidence type="ECO:0000256" key="8">
    <source>
        <dbReference type="ARBA" id="ARBA00022737"/>
    </source>
</evidence>
<dbReference type="PROSITE" id="PS50222">
    <property type="entry name" value="EF_HAND_2"/>
    <property type="match status" value="1"/>
</dbReference>
<dbReference type="SUPFAM" id="SSF47473">
    <property type="entry name" value="EF-hand"/>
    <property type="match status" value="1"/>
</dbReference>
<keyword evidence="8" id="KW-0677">Repeat</keyword>
<evidence type="ECO:0000313" key="15">
    <source>
        <dbReference type="EMBL" id="CAI5798387.1"/>
    </source>
</evidence>
<evidence type="ECO:0000256" key="5">
    <source>
        <dbReference type="ARBA" id="ARBA00022490"/>
    </source>
</evidence>
<dbReference type="SMART" id="SM00054">
    <property type="entry name" value="EFh"/>
    <property type="match status" value="1"/>
</dbReference>
<comment type="subcellular location">
    <subcellularLocation>
        <location evidence="2">Cytoplasm</location>
    </subcellularLocation>
    <subcellularLocation>
        <location evidence="1">Nucleus</location>
    </subcellularLocation>
    <subcellularLocation>
        <location evidence="3">Secreted</location>
    </subcellularLocation>
</comment>
<dbReference type="InterPro" id="IPR002048">
    <property type="entry name" value="EF_hand_dom"/>
</dbReference>
<dbReference type="Pfam" id="PF01023">
    <property type="entry name" value="S_100"/>
    <property type="match status" value="1"/>
</dbReference>
<keyword evidence="10" id="KW-0007">Acetylation</keyword>
<dbReference type="GO" id="GO:0005634">
    <property type="term" value="C:nucleus"/>
    <property type="evidence" value="ECO:0007669"/>
    <property type="project" value="UniProtKB-SubCell"/>
</dbReference>
<dbReference type="Proteomes" id="UP001178461">
    <property type="component" value="Chromosome 16"/>
</dbReference>
<dbReference type="GO" id="GO:0048306">
    <property type="term" value="F:calcium-dependent protein binding"/>
    <property type="evidence" value="ECO:0007669"/>
    <property type="project" value="TreeGrafter"/>
</dbReference>
<dbReference type="EMBL" id="OX395143">
    <property type="protein sequence ID" value="CAI5798387.1"/>
    <property type="molecule type" value="Genomic_DNA"/>
</dbReference>
<evidence type="ECO:0000259" key="14">
    <source>
        <dbReference type="PROSITE" id="PS50222"/>
    </source>
</evidence>
<comment type="function">
    <text evidence="12">Calcium-binding protein that plays a role in various cellular processes including motility, angiogenesis, cell differentiation, apoptosis, and autophagy. Increases cell motility and invasiveness by interacting with non-muscle myosin heavy chain (NMMHC) IIA/MYH9. Mechanistically, promotes filament depolymerization and increases the amount of soluble myosin-IIA, resulting in the formation of stable protrusions facilitating chemotaxis. Also modulates the pro-apoptotic function of TP53 by binding to its C-terminal transactivation domain within the nucleus and reducing its protein levels. Within the extracellular space, stimulates cytokine production including granulocyte colony-stimulating factor and CCL24 from T-lymphocytes. In addition, stimulates T-lymphocyte chemotaxis by acting as a chemoattractant complex with PGLYRP1 that promotes lymphocyte migration via CCR5 and CXCR3 receptors.</text>
</comment>
<accession>A0AA35LM73</accession>
<evidence type="ECO:0000256" key="10">
    <source>
        <dbReference type="ARBA" id="ARBA00022990"/>
    </source>
</evidence>
<evidence type="ECO:0000256" key="13">
    <source>
        <dbReference type="RuleBase" id="RU361184"/>
    </source>
</evidence>
<dbReference type="FunFam" id="1.10.238.10:FF:000044">
    <property type="entry name" value="Protein S100"/>
    <property type="match status" value="1"/>
</dbReference>
<dbReference type="InterPro" id="IPR034325">
    <property type="entry name" value="S-100_dom"/>
</dbReference>
<reference evidence="15" key="1">
    <citation type="submission" date="2022-12" db="EMBL/GenBank/DDBJ databases">
        <authorList>
            <person name="Alioto T."/>
            <person name="Alioto T."/>
            <person name="Gomez Garrido J."/>
        </authorList>
    </citation>
    <scope>NUCLEOTIDE SEQUENCE</scope>
</reference>
<keyword evidence="5" id="KW-0963">Cytoplasm</keyword>
<name>A0AA35LM73_9SAUR</name>
<dbReference type="InterPro" id="IPR011992">
    <property type="entry name" value="EF-hand-dom_pair"/>
</dbReference>
<organism evidence="15 16">
    <name type="scientific">Podarcis lilfordi</name>
    <name type="common">Lilford's wall lizard</name>
    <dbReference type="NCBI Taxonomy" id="74358"/>
    <lineage>
        <taxon>Eukaryota</taxon>
        <taxon>Metazoa</taxon>
        <taxon>Chordata</taxon>
        <taxon>Craniata</taxon>
        <taxon>Vertebrata</taxon>
        <taxon>Euteleostomi</taxon>
        <taxon>Lepidosauria</taxon>
        <taxon>Squamata</taxon>
        <taxon>Bifurcata</taxon>
        <taxon>Unidentata</taxon>
        <taxon>Episquamata</taxon>
        <taxon>Laterata</taxon>
        <taxon>Lacertibaenia</taxon>
        <taxon>Lacertidae</taxon>
        <taxon>Podarcis</taxon>
    </lineage>
</organism>
<dbReference type="CDD" id="cd00213">
    <property type="entry name" value="S-100"/>
    <property type="match status" value="1"/>
</dbReference>
<evidence type="ECO:0000256" key="6">
    <source>
        <dbReference type="ARBA" id="ARBA00022525"/>
    </source>
</evidence>
<evidence type="ECO:0000256" key="11">
    <source>
        <dbReference type="ARBA" id="ARBA00023242"/>
    </source>
</evidence>
<keyword evidence="16" id="KW-1185">Reference proteome</keyword>
<dbReference type="PANTHER" id="PTHR11639">
    <property type="entry name" value="S100 CALCIUM-BINDING PROTEIN"/>
    <property type="match status" value="1"/>
</dbReference>
<dbReference type="PROSITE" id="PS00303">
    <property type="entry name" value="S100_CABP"/>
    <property type="match status" value="1"/>
</dbReference>
<dbReference type="InterPro" id="IPR001751">
    <property type="entry name" value="S100/CaBP7/8-like_CS"/>
</dbReference>
<dbReference type="Gene3D" id="1.10.238.10">
    <property type="entry name" value="EF-hand"/>
    <property type="match status" value="1"/>
</dbReference>
<dbReference type="GO" id="GO:0046914">
    <property type="term" value="F:transition metal ion binding"/>
    <property type="evidence" value="ECO:0007669"/>
    <property type="project" value="InterPro"/>
</dbReference>
<keyword evidence="9 13" id="KW-0106">Calcium</keyword>
<proteinExistence type="inferred from homology"/>
<dbReference type="AlphaFoldDB" id="A0AA35LM73"/>
<protein>
    <recommendedName>
        <fullName evidence="13">Protein S100</fullName>
    </recommendedName>
    <alternativeName>
        <fullName evidence="13">S100 calcium-binding protein</fullName>
    </alternativeName>
</protein>
<dbReference type="SMART" id="SM01394">
    <property type="entry name" value="S_100"/>
    <property type="match status" value="1"/>
</dbReference>
<keyword evidence="11" id="KW-0539">Nucleus</keyword>
<dbReference type="InterPro" id="IPR013787">
    <property type="entry name" value="S100_Ca-bd_sub"/>
</dbReference>
<keyword evidence="6" id="KW-0964">Secreted</keyword>
<evidence type="ECO:0000256" key="2">
    <source>
        <dbReference type="ARBA" id="ARBA00004496"/>
    </source>
</evidence>
<keyword evidence="7 13" id="KW-0479">Metal-binding</keyword>
<dbReference type="GO" id="GO:0005509">
    <property type="term" value="F:calcium ion binding"/>
    <property type="evidence" value="ECO:0007669"/>
    <property type="project" value="InterPro"/>
</dbReference>
<evidence type="ECO:0000256" key="7">
    <source>
        <dbReference type="ARBA" id="ARBA00022723"/>
    </source>
</evidence>
<evidence type="ECO:0000256" key="1">
    <source>
        <dbReference type="ARBA" id="ARBA00004123"/>
    </source>
</evidence>
<evidence type="ECO:0000313" key="16">
    <source>
        <dbReference type="Proteomes" id="UP001178461"/>
    </source>
</evidence>
<evidence type="ECO:0000256" key="12">
    <source>
        <dbReference type="ARBA" id="ARBA00056127"/>
    </source>
</evidence>
<dbReference type="PANTHER" id="PTHR11639:SF51">
    <property type="entry name" value="PROTEIN S100-A4"/>
    <property type="match status" value="1"/>
</dbReference>
<feature type="domain" description="EF-hand" evidence="14">
    <location>
        <begin position="94"/>
        <end position="129"/>
    </location>
</feature>
<sequence length="145" mass="16740">MRLAGSAQVSDCISGRHISSLRPVRMRGQWPIVNQVWWCLGRFTMTTPLEKCLATIVATFHKYSGKEGDKYKLNKSEMKELLMNELPAFHGKRMDGAEFQKIMNDLDHNRDQEIDFQEFLCFLACVAMGFDEFFRGCPKCPLPKK</sequence>
<dbReference type="InterPro" id="IPR018247">
    <property type="entry name" value="EF_Hand_1_Ca_BS"/>
</dbReference>
<evidence type="ECO:0000256" key="3">
    <source>
        <dbReference type="ARBA" id="ARBA00004613"/>
    </source>
</evidence>
<dbReference type="PROSITE" id="PS00018">
    <property type="entry name" value="EF_HAND_1"/>
    <property type="match status" value="1"/>
</dbReference>
<dbReference type="GO" id="GO:0005737">
    <property type="term" value="C:cytoplasm"/>
    <property type="evidence" value="ECO:0007669"/>
    <property type="project" value="UniProtKB-SubCell"/>
</dbReference>
<dbReference type="GO" id="GO:0005576">
    <property type="term" value="C:extracellular region"/>
    <property type="evidence" value="ECO:0007669"/>
    <property type="project" value="UniProtKB-SubCell"/>
</dbReference>
<evidence type="ECO:0000256" key="9">
    <source>
        <dbReference type="ARBA" id="ARBA00022837"/>
    </source>
</evidence>
<evidence type="ECO:0000256" key="4">
    <source>
        <dbReference type="ARBA" id="ARBA00007323"/>
    </source>
</evidence>
<comment type="similarity">
    <text evidence="4 13">Belongs to the S-100 family.</text>
</comment>